<protein>
    <submittedName>
        <fullName evidence="2">NAD-dependent epimerase/dehydratase family protein</fullName>
    </submittedName>
</protein>
<comment type="caution">
    <text evidence="2">The sequence shown here is derived from an EMBL/GenBank/DDBJ whole genome shotgun (WGS) entry which is preliminary data.</text>
</comment>
<feature type="domain" description="NAD-dependent epimerase/dehydratase" evidence="1">
    <location>
        <begin position="3"/>
        <end position="207"/>
    </location>
</feature>
<proteinExistence type="predicted"/>
<reference evidence="3" key="1">
    <citation type="journal article" date="2019" name="Int. J. Syst. Evol. Microbiol.">
        <title>The Global Catalogue of Microorganisms (GCM) 10K type strain sequencing project: providing services to taxonomists for standard genome sequencing and annotation.</title>
        <authorList>
            <consortium name="The Broad Institute Genomics Platform"/>
            <consortium name="The Broad Institute Genome Sequencing Center for Infectious Disease"/>
            <person name="Wu L."/>
            <person name="Ma J."/>
        </authorList>
    </citation>
    <scope>NUCLEOTIDE SEQUENCE [LARGE SCALE GENOMIC DNA]</scope>
    <source>
        <strain evidence="3">CGMCC 4.7198</strain>
    </source>
</reference>
<evidence type="ECO:0000313" key="2">
    <source>
        <dbReference type="EMBL" id="MFD0280417.1"/>
    </source>
</evidence>
<dbReference type="InterPro" id="IPR001509">
    <property type="entry name" value="Epimerase_deHydtase"/>
</dbReference>
<dbReference type="Pfam" id="PF01370">
    <property type="entry name" value="Epimerase"/>
    <property type="match status" value="1"/>
</dbReference>
<dbReference type="Gene3D" id="3.40.50.720">
    <property type="entry name" value="NAD(P)-binding Rossmann-like Domain"/>
    <property type="match status" value="1"/>
</dbReference>
<gene>
    <name evidence="2" type="ORF">ACFQZP_01795</name>
</gene>
<keyword evidence="3" id="KW-1185">Reference proteome</keyword>
<dbReference type="Proteomes" id="UP001596957">
    <property type="component" value="Unassembled WGS sequence"/>
</dbReference>
<dbReference type="RefSeq" id="WP_381261380.1">
    <property type="nucleotide sequence ID" value="NZ_JBHTBI010000050.1"/>
</dbReference>
<evidence type="ECO:0000313" key="3">
    <source>
        <dbReference type="Proteomes" id="UP001596957"/>
    </source>
</evidence>
<dbReference type="SUPFAM" id="SSF51735">
    <property type="entry name" value="NAD(P)-binding Rossmann-fold domains"/>
    <property type="match status" value="1"/>
</dbReference>
<dbReference type="EMBL" id="JBHTEC010000001">
    <property type="protein sequence ID" value="MFD0280417.1"/>
    <property type="molecule type" value="Genomic_DNA"/>
</dbReference>
<accession>A0ABW2VCI6</accession>
<organism evidence="2 3">
    <name type="scientific">Streptomyces lutosisoli</name>
    <dbReference type="NCBI Taxonomy" id="2665721"/>
    <lineage>
        <taxon>Bacteria</taxon>
        <taxon>Bacillati</taxon>
        <taxon>Actinomycetota</taxon>
        <taxon>Actinomycetes</taxon>
        <taxon>Kitasatosporales</taxon>
        <taxon>Streptomycetaceae</taxon>
        <taxon>Streptomyces</taxon>
    </lineage>
</organism>
<sequence>MRILILGGSVFLGRAFAEEATLRGHAVTVFNRGRSGPDVPGAEALRGDRENPADLERLAAAGPWDAVVDTCGFQPRPVGDSARALSGRADTYLFVSSFHAHSDWPAAPVDESAPRHVCGPDATPDEVPGNALKAGCERAVEKYFTGSTLILNPGLIVGPWENTGRLLWWLERAARGGEFLAPGRPEQPVQLIDARDVAAFGLDLLEQRATGRYLVTGPKDDATFGELLGRCAEVTGSGAEPVWADDAFLLEQGVGPWTELPLWAPDEPAMAGTWAVVPAKAEAAGLRRRPLAETVADTWRWLSERGPATGPYKQGETVLGIAPDKEQEVLLAWHARTGVR</sequence>
<evidence type="ECO:0000259" key="1">
    <source>
        <dbReference type="Pfam" id="PF01370"/>
    </source>
</evidence>
<dbReference type="InterPro" id="IPR036291">
    <property type="entry name" value="NAD(P)-bd_dom_sf"/>
</dbReference>
<name>A0ABW2VCI6_9ACTN</name>